<dbReference type="EMBL" id="HACG01030172">
    <property type="protein sequence ID" value="CEK77037.1"/>
    <property type="molecule type" value="Transcribed_RNA"/>
</dbReference>
<protein>
    <submittedName>
        <fullName evidence="2">Uncharacterized protein</fullName>
    </submittedName>
</protein>
<organism evidence="2">
    <name type="scientific">Arion vulgaris</name>
    <dbReference type="NCBI Taxonomy" id="1028688"/>
    <lineage>
        <taxon>Eukaryota</taxon>
        <taxon>Metazoa</taxon>
        <taxon>Spiralia</taxon>
        <taxon>Lophotrochozoa</taxon>
        <taxon>Mollusca</taxon>
        <taxon>Gastropoda</taxon>
        <taxon>Heterobranchia</taxon>
        <taxon>Euthyneura</taxon>
        <taxon>Panpulmonata</taxon>
        <taxon>Eupulmonata</taxon>
        <taxon>Stylommatophora</taxon>
        <taxon>Helicina</taxon>
        <taxon>Arionoidea</taxon>
        <taxon>Arionidae</taxon>
        <taxon>Arion</taxon>
    </lineage>
</organism>
<accession>A0A0B7A8Q9</accession>
<sequence length="93" mass="10335">MSSVLKENSAPSVVRKKSENDIDQTQGHRTNKCSFLVNDIHCKDAVVNDTYRTGASVSDTHCKGAVTQDMCNFQVNDTHHKVEVVNDNTTKLQ</sequence>
<dbReference type="AlphaFoldDB" id="A0A0B7A8Q9"/>
<evidence type="ECO:0000313" key="2">
    <source>
        <dbReference type="EMBL" id="CEK77037.1"/>
    </source>
</evidence>
<reference evidence="2" key="1">
    <citation type="submission" date="2014-12" db="EMBL/GenBank/DDBJ databases">
        <title>Insight into the proteome of Arion vulgaris.</title>
        <authorList>
            <person name="Aradska J."/>
            <person name="Bulat T."/>
            <person name="Smidak R."/>
            <person name="Sarate P."/>
            <person name="Gangsoo J."/>
            <person name="Sialana F."/>
            <person name="Bilban M."/>
            <person name="Lubec G."/>
        </authorList>
    </citation>
    <scope>NUCLEOTIDE SEQUENCE</scope>
    <source>
        <tissue evidence="2">Skin</tissue>
    </source>
</reference>
<evidence type="ECO:0000256" key="1">
    <source>
        <dbReference type="SAM" id="MobiDB-lite"/>
    </source>
</evidence>
<proteinExistence type="predicted"/>
<feature type="region of interest" description="Disordered" evidence="1">
    <location>
        <begin position="1"/>
        <end position="26"/>
    </location>
</feature>
<gene>
    <name evidence="2" type="primary">ORF102738</name>
</gene>
<feature type="compositionally biased region" description="Polar residues" evidence="1">
    <location>
        <begin position="1"/>
        <end position="11"/>
    </location>
</feature>
<name>A0A0B7A8Q9_9EUPU</name>